<gene>
    <name evidence="1" type="ORF">OM960_23190</name>
</gene>
<accession>A0ABT3J9R1</accession>
<sequence length="240" mass="25387">MEDRIDAVGTAIPVITEDSPREELLDYIRALEHRLECDREHAVRVGEDGELSSVEVELGQEERVEAILGGLDGIGCRDATNAVLEDQARRGAGRTLALEAALGQIADLCPATADMSTAHEMAEIAGQALEGQGGCLEGLLAAVMLRSRFDGVVAAEEEVRGAVEAAGPAATHETALGAIGGLVRKYRPQRRDEPPLVTRIRETLFGSAVAAHAERMAALGAGLAPEEVAKIAIHDREEAE</sequence>
<evidence type="ECO:0000313" key="2">
    <source>
        <dbReference type="Proteomes" id="UP001207582"/>
    </source>
</evidence>
<proteinExistence type="predicted"/>
<dbReference type="Proteomes" id="UP001207582">
    <property type="component" value="Unassembled WGS sequence"/>
</dbReference>
<protein>
    <submittedName>
        <fullName evidence="1">Uncharacterized protein</fullName>
    </submittedName>
</protein>
<reference evidence="1 2" key="1">
    <citation type="submission" date="2022-10" db="EMBL/GenBank/DDBJ databases">
        <title>Defluviimonas sp. CAU 1641 isolated from mud.</title>
        <authorList>
            <person name="Kim W."/>
        </authorList>
    </citation>
    <scope>NUCLEOTIDE SEQUENCE [LARGE SCALE GENOMIC DNA]</scope>
    <source>
        <strain evidence="1 2">CAU 1641</strain>
    </source>
</reference>
<organism evidence="1 2">
    <name type="scientific">Defluviimonas salinarum</name>
    <dbReference type="NCBI Taxonomy" id="2992147"/>
    <lineage>
        <taxon>Bacteria</taxon>
        <taxon>Pseudomonadati</taxon>
        <taxon>Pseudomonadota</taxon>
        <taxon>Alphaproteobacteria</taxon>
        <taxon>Rhodobacterales</taxon>
        <taxon>Paracoccaceae</taxon>
        <taxon>Albidovulum</taxon>
    </lineage>
</organism>
<dbReference type="EMBL" id="JAPDOG010000043">
    <property type="protein sequence ID" value="MCW3784431.1"/>
    <property type="molecule type" value="Genomic_DNA"/>
</dbReference>
<name>A0ABT3J9R1_9RHOB</name>
<evidence type="ECO:0000313" key="1">
    <source>
        <dbReference type="EMBL" id="MCW3784431.1"/>
    </source>
</evidence>
<comment type="caution">
    <text evidence="1">The sequence shown here is derived from an EMBL/GenBank/DDBJ whole genome shotgun (WGS) entry which is preliminary data.</text>
</comment>
<keyword evidence="2" id="KW-1185">Reference proteome</keyword>
<dbReference type="RefSeq" id="WP_264773665.1">
    <property type="nucleotide sequence ID" value="NZ_JAPDOG010000043.1"/>
</dbReference>